<comment type="caution">
    <text evidence="3">The sequence shown here is derived from an EMBL/GenBank/DDBJ whole genome shotgun (WGS) entry which is preliminary data.</text>
</comment>
<dbReference type="Pfam" id="PF01243">
    <property type="entry name" value="PNPOx_N"/>
    <property type="match status" value="1"/>
</dbReference>
<feature type="domain" description="Pyridoxamine 5'-phosphate oxidase N-terminal" evidence="2">
    <location>
        <begin position="9"/>
        <end position="110"/>
    </location>
</feature>
<dbReference type="InterPro" id="IPR019920">
    <property type="entry name" value="F420-binding_dom_put"/>
</dbReference>
<evidence type="ECO:0000313" key="3">
    <source>
        <dbReference type="EMBL" id="GLV54507.1"/>
    </source>
</evidence>
<organism evidence="3 4">
    <name type="scientific">Dictyobacter halimunensis</name>
    <dbReference type="NCBI Taxonomy" id="3026934"/>
    <lineage>
        <taxon>Bacteria</taxon>
        <taxon>Bacillati</taxon>
        <taxon>Chloroflexota</taxon>
        <taxon>Ktedonobacteria</taxon>
        <taxon>Ktedonobacterales</taxon>
        <taxon>Dictyobacteraceae</taxon>
        <taxon>Dictyobacter</taxon>
    </lineage>
</organism>
<protein>
    <recommendedName>
        <fullName evidence="2">Pyridoxamine 5'-phosphate oxidase N-terminal domain-containing protein</fullName>
    </recommendedName>
</protein>
<dbReference type="Proteomes" id="UP001344906">
    <property type="component" value="Unassembled WGS sequence"/>
</dbReference>
<proteinExistence type="predicted"/>
<dbReference type="NCBIfam" id="TIGR03618">
    <property type="entry name" value="Rv1155_F420"/>
    <property type="match status" value="1"/>
</dbReference>
<dbReference type="InterPro" id="IPR011576">
    <property type="entry name" value="Pyridox_Oxase_N"/>
</dbReference>
<accession>A0ABQ6FLD7</accession>
<dbReference type="PANTHER" id="PTHR35176">
    <property type="entry name" value="HEME OXYGENASE HI_0854-RELATED"/>
    <property type="match status" value="1"/>
</dbReference>
<evidence type="ECO:0000259" key="2">
    <source>
        <dbReference type="Pfam" id="PF01243"/>
    </source>
</evidence>
<sequence>MTNQLSDWARQFLHDFHFAVVSTLNPDGSSHLTTMWYLLEEGATIVMSAPATTHKAKNLRRDSRISICVPDGNRYISLSGRISLSDDRSIVHRDIERLVERYVQDEAARPQSIEYLIRQGRLSLRMIPEKVIEFSL</sequence>
<evidence type="ECO:0000313" key="4">
    <source>
        <dbReference type="Proteomes" id="UP001344906"/>
    </source>
</evidence>
<keyword evidence="4" id="KW-1185">Reference proteome</keyword>
<dbReference type="InterPro" id="IPR012349">
    <property type="entry name" value="Split_barrel_FMN-bd"/>
</dbReference>
<keyword evidence="1" id="KW-0560">Oxidoreductase</keyword>
<evidence type="ECO:0000256" key="1">
    <source>
        <dbReference type="ARBA" id="ARBA00023002"/>
    </source>
</evidence>
<reference evidence="3 4" key="1">
    <citation type="submission" date="2023-02" db="EMBL/GenBank/DDBJ databases">
        <title>Dictyobacter halimunensis sp. nov., a new member of the class Ktedonobacteria from forest soil in a geothermal area.</title>
        <authorList>
            <person name="Rachmania M.K."/>
            <person name="Ningsih F."/>
            <person name="Sakai Y."/>
            <person name="Yabe S."/>
            <person name="Yokota A."/>
            <person name="Sjamsuridzal W."/>
        </authorList>
    </citation>
    <scope>NUCLEOTIDE SEQUENCE [LARGE SCALE GENOMIC DNA]</scope>
    <source>
        <strain evidence="3 4">S3.2.2.5</strain>
    </source>
</reference>
<gene>
    <name evidence="3" type="ORF">KDH_13540</name>
</gene>
<dbReference type="SUPFAM" id="SSF50475">
    <property type="entry name" value="FMN-binding split barrel"/>
    <property type="match status" value="1"/>
</dbReference>
<dbReference type="PANTHER" id="PTHR35176:SF6">
    <property type="entry name" value="HEME OXYGENASE HI_0854-RELATED"/>
    <property type="match status" value="1"/>
</dbReference>
<dbReference type="Gene3D" id="2.30.110.10">
    <property type="entry name" value="Electron Transport, Fmn-binding Protein, Chain A"/>
    <property type="match status" value="1"/>
</dbReference>
<dbReference type="EMBL" id="BSRI01000001">
    <property type="protein sequence ID" value="GLV54507.1"/>
    <property type="molecule type" value="Genomic_DNA"/>
</dbReference>
<name>A0ABQ6FLD7_9CHLR</name>
<dbReference type="RefSeq" id="WP_338248167.1">
    <property type="nucleotide sequence ID" value="NZ_BSRI01000001.1"/>
</dbReference>
<dbReference type="InterPro" id="IPR052019">
    <property type="entry name" value="F420H2_bilvrd_red/Heme_oxyg"/>
</dbReference>